<dbReference type="FunFam" id="3.90.1150.10:FF:000007">
    <property type="entry name" value="Glycine dehydrogenase (decarboxylating), mitochondrial"/>
    <property type="match status" value="1"/>
</dbReference>
<evidence type="ECO:0000313" key="13">
    <source>
        <dbReference type="Proteomes" id="UP000414136"/>
    </source>
</evidence>
<dbReference type="FunFam" id="3.40.640.10:FF:000005">
    <property type="entry name" value="Glycine dehydrogenase (decarboxylating), mitochondrial"/>
    <property type="match status" value="1"/>
</dbReference>
<dbReference type="SUPFAM" id="SSF53383">
    <property type="entry name" value="PLP-dependent transferases"/>
    <property type="match status" value="2"/>
</dbReference>
<comment type="function">
    <text evidence="2 8">The glycine cleavage system catalyzes the degradation of glycine. The P protein binds the alpha-amino group of glycine through its pyridoxal phosphate cofactor; CO(2) is released and the remaining methylamine moiety is then transferred to the lipoamide cofactor of the H protein.</text>
</comment>
<dbReference type="EC" id="1.4.4.2" evidence="8"/>
<feature type="modified residue" description="N6-(pyridoxal phosphate)lysine" evidence="8 9">
    <location>
        <position position="723"/>
    </location>
</feature>
<dbReference type="GO" id="GO:0005960">
    <property type="term" value="C:glycine cleavage complex"/>
    <property type="evidence" value="ECO:0007669"/>
    <property type="project" value="TreeGrafter"/>
</dbReference>
<dbReference type="OrthoDB" id="9801272at2"/>
<comment type="similarity">
    <text evidence="3 8">Belongs to the GcvP family.</text>
</comment>
<dbReference type="GO" id="GO:0019464">
    <property type="term" value="P:glycine decarboxylation via glycine cleavage system"/>
    <property type="evidence" value="ECO:0007669"/>
    <property type="project" value="UniProtKB-UniRule"/>
</dbReference>
<dbReference type="Gene3D" id="3.90.1150.10">
    <property type="entry name" value="Aspartate Aminotransferase, domain 1"/>
    <property type="match status" value="2"/>
</dbReference>
<evidence type="ECO:0000256" key="1">
    <source>
        <dbReference type="ARBA" id="ARBA00001933"/>
    </source>
</evidence>
<keyword evidence="13" id="KW-1185">Reference proteome</keyword>
<gene>
    <name evidence="8" type="primary">gcvP</name>
    <name evidence="12" type="ORF">PCA31118_03622</name>
</gene>
<feature type="domain" description="Glycine cleavage system P-protein N-terminal" evidence="10">
    <location>
        <begin position="26"/>
        <end position="453"/>
    </location>
</feature>
<dbReference type="InterPro" id="IPR015421">
    <property type="entry name" value="PyrdxlP-dep_Trfase_major"/>
</dbReference>
<dbReference type="FunFam" id="3.40.640.10:FF:000007">
    <property type="entry name" value="glycine dehydrogenase (Decarboxylating), mitochondrial"/>
    <property type="match status" value="1"/>
</dbReference>
<evidence type="ECO:0000256" key="7">
    <source>
        <dbReference type="ARBA" id="ARBA00049026"/>
    </source>
</evidence>
<dbReference type="InterPro" id="IPR020581">
    <property type="entry name" value="GDC_P"/>
</dbReference>
<dbReference type="PANTHER" id="PTHR11773:SF1">
    <property type="entry name" value="GLYCINE DEHYDROGENASE (DECARBOXYLATING), MITOCHONDRIAL"/>
    <property type="match status" value="1"/>
</dbReference>
<evidence type="ECO:0000313" key="12">
    <source>
        <dbReference type="EMBL" id="VVE70721.1"/>
    </source>
</evidence>
<evidence type="ECO:0000256" key="5">
    <source>
        <dbReference type="ARBA" id="ARBA00022898"/>
    </source>
</evidence>
<dbReference type="CDD" id="cd00613">
    <property type="entry name" value="GDC-P"/>
    <property type="match status" value="2"/>
</dbReference>
<dbReference type="HAMAP" id="MF_00711">
    <property type="entry name" value="GcvP"/>
    <property type="match status" value="1"/>
</dbReference>
<dbReference type="GO" id="GO:0005829">
    <property type="term" value="C:cytosol"/>
    <property type="evidence" value="ECO:0007669"/>
    <property type="project" value="TreeGrafter"/>
</dbReference>
<name>A0A5E5AAL8_9BURK</name>
<dbReference type="InterPro" id="IPR015422">
    <property type="entry name" value="PyrdxlP-dep_Trfase_small"/>
</dbReference>
<evidence type="ECO:0000256" key="8">
    <source>
        <dbReference type="HAMAP-Rule" id="MF_00711"/>
    </source>
</evidence>
<feature type="domain" description="Glycine dehydrogenase C-terminal" evidence="11">
    <location>
        <begin position="796"/>
        <end position="917"/>
    </location>
</feature>
<evidence type="ECO:0000256" key="3">
    <source>
        <dbReference type="ARBA" id="ARBA00010756"/>
    </source>
</evidence>
<sequence>MNALTDLQAPRRSLAELEQRENFSARHIGPDTPEQQAMLSELGYASRAALIDAVVPASIRRNGEQFAASLGQFAAAKTESQALAQLRALADQNQVFKSFIGQGYFNTFTPGVILRNVLENPAWYTAYTPYQPEISQGRLEALLNYQQMIIDMTGLAIANASMLDEATAAAEAMTLVKRTGKSKSNTFFVADDVLPQTIEVVQTRAKPLGIEVQVGPVAAAAEVDAFGALVQYPGVGGDVRDYRALADAIHAKGGMLIAAADLLSLTLLTPPGEWGADVAVGNSQRFGVPMGFGGPHAAYLATRDELKRSMPGRLVGVSVDSQGKPALRLALQTREQHIRREKATSNICTAQALLAIMASMYAAYHGPQGLRVIAERVHRLTAVLAAGLAALGAAPRNATFFDTLTVPVAGRADAVHTVAAARRFNLRREDADTVGISLDETSTRDDVIALWEVVAEGLGKSAVSLDFDAIEATVSNGFPAALARQSAYLTHPVFNRYHSEHEMLRYLRSLSDKDLALDRTMIPLGSCTMKLNATSEMLPVTWPEFGQIHPFAPTEQTVGYRTMIDQLEQMLVAATGYAAVSLQPNAGSQGEYAGLLIIQAYHASRGEAHRDICLIPASAHGTNPASAQMAGMQVVVVACDANGNVDLADLQAKAEQHRDRLAAIMMTYPSTHGVFEAGARQICEIVHANGGQVYVDGANMNAMVGLCAPGEFGGDVSHLNLHKTFCIPHGGGGPGVGPVAVGAHLAQFLPNQRSTGYSRDASGIGAVSAAPYGSASILPISWMYVAMMGAQGLTAATETAILNANYLAKKLAPHYPVLYTGPGGLVAHECILDLRPLKDTSGITVDDVAKRLMDFGFHAPTMSFPVPGTLMVEPTESESKHELDRFIEAMVTIREEIRAVEEGRADREDNPLKHAPHTADVVTADEWTHAYARSQAAYPVKALRERKYWPPVGRADNVYGDRNLFCACVPMSDYE</sequence>
<evidence type="ECO:0000256" key="2">
    <source>
        <dbReference type="ARBA" id="ARBA00003788"/>
    </source>
</evidence>
<dbReference type="RefSeq" id="WP_150626474.1">
    <property type="nucleotide sequence ID" value="NZ_CABPSQ010000007.1"/>
</dbReference>
<protein>
    <recommendedName>
        <fullName evidence="8">Glycine dehydrogenase (decarboxylating)</fullName>
        <ecNumber evidence="8">1.4.4.2</ecNumber>
    </recommendedName>
    <alternativeName>
        <fullName evidence="8">Glycine cleavage system P-protein</fullName>
    </alternativeName>
    <alternativeName>
        <fullName evidence="8">Glycine decarboxylase</fullName>
    </alternativeName>
    <alternativeName>
        <fullName evidence="8">Glycine dehydrogenase (aminomethyl-transferring)</fullName>
    </alternativeName>
</protein>
<dbReference type="EMBL" id="CABPSQ010000007">
    <property type="protein sequence ID" value="VVE70721.1"/>
    <property type="molecule type" value="Genomic_DNA"/>
</dbReference>
<accession>A0A5E5AAL8</accession>
<reference evidence="12 13" key="1">
    <citation type="submission" date="2019-08" db="EMBL/GenBank/DDBJ databases">
        <authorList>
            <person name="Peeters C."/>
        </authorList>
    </citation>
    <scope>NUCLEOTIDE SEQUENCE [LARGE SCALE GENOMIC DNA]</scope>
    <source>
        <strain evidence="12 13">LMG 31118</strain>
    </source>
</reference>
<keyword evidence="6 8" id="KW-0560">Oxidoreductase</keyword>
<dbReference type="Proteomes" id="UP000414136">
    <property type="component" value="Unassembled WGS sequence"/>
</dbReference>
<dbReference type="Pfam" id="PF21478">
    <property type="entry name" value="GcvP2_C"/>
    <property type="match status" value="1"/>
</dbReference>
<dbReference type="InterPro" id="IPR049315">
    <property type="entry name" value="GDC-P_N"/>
</dbReference>
<dbReference type="InterPro" id="IPR003437">
    <property type="entry name" value="GcvP"/>
</dbReference>
<evidence type="ECO:0000259" key="10">
    <source>
        <dbReference type="Pfam" id="PF02347"/>
    </source>
</evidence>
<dbReference type="AlphaFoldDB" id="A0A5E5AAL8"/>
<dbReference type="NCBIfam" id="TIGR00461">
    <property type="entry name" value="gcvP"/>
    <property type="match status" value="1"/>
</dbReference>
<feature type="domain" description="Glycine cleavage system P-protein N-terminal" evidence="10">
    <location>
        <begin position="470"/>
        <end position="766"/>
    </location>
</feature>
<comment type="cofactor">
    <cofactor evidence="1 8 9">
        <name>pyridoxal 5'-phosphate</name>
        <dbReference type="ChEBI" id="CHEBI:597326"/>
    </cofactor>
</comment>
<dbReference type="InterPro" id="IPR049316">
    <property type="entry name" value="GDC-P_C"/>
</dbReference>
<comment type="catalytic activity">
    <reaction evidence="7 8">
        <text>N(6)-[(R)-lipoyl]-L-lysyl-[glycine-cleavage complex H protein] + glycine + H(+) = N(6)-[(R)-S(8)-aminomethyldihydrolipoyl]-L-lysyl-[glycine-cleavage complex H protein] + CO2</text>
        <dbReference type="Rhea" id="RHEA:24304"/>
        <dbReference type="Rhea" id="RHEA-COMP:10494"/>
        <dbReference type="Rhea" id="RHEA-COMP:10495"/>
        <dbReference type="ChEBI" id="CHEBI:15378"/>
        <dbReference type="ChEBI" id="CHEBI:16526"/>
        <dbReference type="ChEBI" id="CHEBI:57305"/>
        <dbReference type="ChEBI" id="CHEBI:83099"/>
        <dbReference type="ChEBI" id="CHEBI:83143"/>
        <dbReference type="EC" id="1.4.4.2"/>
    </reaction>
</comment>
<dbReference type="InterPro" id="IPR015424">
    <property type="entry name" value="PyrdxlP-dep_Trfase"/>
</dbReference>
<dbReference type="PANTHER" id="PTHR11773">
    <property type="entry name" value="GLYCINE DEHYDROGENASE, DECARBOXYLATING"/>
    <property type="match status" value="1"/>
</dbReference>
<dbReference type="NCBIfam" id="NF003346">
    <property type="entry name" value="PRK04366.1"/>
    <property type="match status" value="1"/>
</dbReference>
<dbReference type="GO" id="GO:0030170">
    <property type="term" value="F:pyridoxal phosphate binding"/>
    <property type="evidence" value="ECO:0007669"/>
    <property type="project" value="TreeGrafter"/>
</dbReference>
<proteinExistence type="inferred from homology"/>
<evidence type="ECO:0000256" key="9">
    <source>
        <dbReference type="PIRSR" id="PIRSR603437-50"/>
    </source>
</evidence>
<dbReference type="GO" id="GO:0016594">
    <property type="term" value="F:glycine binding"/>
    <property type="evidence" value="ECO:0007669"/>
    <property type="project" value="TreeGrafter"/>
</dbReference>
<organism evidence="12 13">
    <name type="scientific">Pandoraea captiosa</name>
    <dbReference type="NCBI Taxonomy" id="2508302"/>
    <lineage>
        <taxon>Bacteria</taxon>
        <taxon>Pseudomonadati</taxon>
        <taxon>Pseudomonadota</taxon>
        <taxon>Betaproteobacteria</taxon>
        <taxon>Burkholderiales</taxon>
        <taxon>Burkholderiaceae</taxon>
        <taxon>Pandoraea</taxon>
    </lineage>
</organism>
<evidence type="ECO:0000259" key="11">
    <source>
        <dbReference type="Pfam" id="PF21478"/>
    </source>
</evidence>
<keyword evidence="5 8" id="KW-0663">Pyridoxal phosphate</keyword>
<evidence type="ECO:0000256" key="4">
    <source>
        <dbReference type="ARBA" id="ARBA00011690"/>
    </source>
</evidence>
<comment type="subunit">
    <text evidence="4 8">The glycine cleavage system is composed of four proteins: P, T, L and H.</text>
</comment>
<dbReference type="GO" id="GO:0004375">
    <property type="term" value="F:glycine dehydrogenase (decarboxylating) activity"/>
    <property type="evidence" value="ECO:0007669"/>
    <property type="project" value="UniProtKB-EC"/>
</dbReference>
<dbReference type="Pfam" id="PF02347">
    <property type="entry name" value="GDC-P"/>
    <property type="match status" value="2"/>
</dbReference>
<dbReference type="Gene3D" id="3.40.640.10">
    <property type="entry name" value="Type I PLP-dependent aspartate aminotransferase-like (Major domain)"/>
    <property type="match status" value="2"/>
</dbReference>
<evidence type="ECO:0000256" key="6">
    <source>
        <dbReference type="ARBA" id="ARBA00023002"/>
    </source>
</evidence>